<gene>
    <name evidence="4" type="ORF">HM131_16890</name>
</gene>
<keyword evidence="5" id="KW-1185">Reference proteome</keyword>
<dbReference type="SUPFAM" id="SSF160920">
    <property type="entry name" value="PSTPO5379-like"/>
    <property type="match status" value="1"/>
</dbReference>
<evidence type="ECO:0000256" key="1">
    <source>
        <dbReference type="ARBA" id="ARBA00007896"/>
    </source>
</evidence>
<dbReference type="PANTHER" id="PTHR32022">
    <property type="entry name" value="D-GLUTAMATE CYCLASE, MITOCHONDRIAL"/>
    <property type="match status" value="1"/>
</dbReference>
<name>A0A1W5ZYJ8_9BACI</name>
<dbReference type="AlphaFoldDB" id="A0A1W5ZYJ8"/>
<dbReference type="InterPro" id="IPR016938">
    <property type="entry name" value="UPF0317"/>
</dbReference>
<evidence type="ECO:0000256" key="3">
    <source>
        <dbReference type="HAMAP-Rule" id="MF_01830"/>
    </source>
</evidence>
<proteinExistence type="inferred from homology"/>
<sequence length="262" mass="29272">MKLSNLSPEKAREMIRKGEWDRPTAGLSNGYIQANLVVLPKEMAYDFLVFCQRNPKPCPVLDVTDVNAYHPPSVAPQADLRTDLPKYLVYRNGKKTEERTDLTDVWTEDMVGFLLGCSFTFEQALLENDIPIRHIEEGLNVPMFKTNLSCQPAGKFHGPMVVSMRPMKSNDVIRSIQVTSRFPSVHGAPVHIGDPETIGINDLQSPDFGDAVPIKEDEVPVFWACGVTPQAIAMHMKPKLMLTHAPGHMFITDQKNEAFGVL</sequence>
<dbReference type="RefSeq" id="WP_085030867.1">
    <property type="nucleotide sequence ID" value="NZ_CP020772.1"/>
</dbReference>
<organism evidence="4 5">
    <name type="scientific">Halobacillus mangrovi</name>
    <dbReference type="NCBI Taxonomy" id="402384"/>
    <lineage>
        <taxon>Bacteria</taxon>
        <taxon>Bacillati</taxon>
        <taxon>Bacillota</taxon>
        <taxon>Bacilli</taxon>
        <taxon>Bacillales</taxon>
        <taxon>Bacillaceae</taxon>
        <taxon>Halobacillus</taxon>
    </lineage>
</organism>
<dbReference type="OrthoDB" id="149585at2"/>
<evidence type="ECO:0000313" key="4">
    <source>
        <dbReference type="EMBL" id="ARI78408.1"/>
    </source>
</evidence>
<dbReference type="Pfam" id="PF07286">
    <property type="entry name" value="D-Glu_cyclase"/>
    <property type="match status" value="1"/>
</dbReference>
<dbReference type="GO" id="GO:0016829">
    <property type="term" value="F:lyase activity"/>
    <property type="evidence" value="ECO:0007669"/>
    <property type="project" value="UniProtKB-KW"/>
</dbReference>
<dbReference type="Gene3D" id="3.30.2040.10">
    <property type="entry name" value="PSTPO5379-like domain"/>
    <property type="match status" value="1"/>
</dbReference>
<dbReference type="PANTHER" id="PTHR32022:SF10">
    <property type="entry name" value="D-GLUTAMATE CYCLASE, MITOCHONDRIAL"/>
    <property type="match status" value="1"/>
</dbReference>
<evidence type="ECO:0000313" key="5">
    <source>
        <dbReference type="Proteomes" id="UP000192527"/>
    </source>
</evidence>
<keyword evidence="2 3" id="KW-0456">Lyase</keyword>
<accession>A0A1W5ZYJ8</accession>
<dbReference type="Gene3D" id="3.40.1640.10">
    <property type="entry name" value="PSTPO5379-like"/>
    <property type="match status" value="1"/>
</dbReference>
<dbReference type="EC" id="4.2.1.-" evidence="3"/>
<dbReference type="EMBL" id="CP020772">
    <property type="protein sequence ID" value="ARI78408.1"/>
    <property type="molecule type" value="Genomic_DNA"/>
</dbReference>
<dbReference type="KEGG" id="hmn:HM131_16890"/>
<dbReference type="FunFam" id="3.30.2040.10:FF:000001">
    <property type="entry name" value="D-glutamate cyclase, mitochondrial"/>
    <property type="match status" value="1"/>
</dbReference>
<dbReference type="InterPro" id="IPR038021">
    <property type="entry name" value="Putative_hydro-lyase"/>
</dbReference>
<reference evidence="4 5" key="1">
    <citation type="submission" date="2017-04" db="EMBL/GenBank/DDBJ databases">
        <title>The whole genome sequencing and assembly of Halobacillus mangrovi strain.</title>
        <authorList>
            <person name="Lee S.-J."/>
            <person name="Park M.-K."/>
            <person name="Kim J.-Y."/>
            <person name="Lee Y.-J."/>
            <person name="Yi H."/>
            <person name="Bahn Y.-S."/>
            <person name="Kim J.F."/>
            <person name="Lee D.-W."/>
        </authorList>
    </citation>
    <scope>NUCLEOTIDE SEQUENCE [LARGE SCALE GENOMIC DNA]</scope>
    <source>
        <strain evidence="4 5">KTB 131</strain>
    </source>
</reference>
<protein>
    <recommendedName>
        <fullName evidence="3">Putative hydro-lyase HM131_16890</fullName>
        <ecNumber evidence="3">4.2.1.-</ecNumber>
    </recommendedName>
</protein>
<dbReference type="Proteomes" id="UP000192527">
    <property type="component" value="Chromosome"/>
</dbReference>
<dbReference type="PIRSF" id="PIRSF029755">
    <property type="entry name" value="UCP029755"/>
    <property type="match status" value="1"/>
</dbReference>
<dbReference type="NCBIfam" id="NF003969">
    <property type="entry name" value="PRK05463.1"/>
    <property type="match status" value="1"/>
</dbReference>
<evidence type="ECO:0000256" key="2">
    <source>
        <dbReference type="ARBA" id="ARBA00023239"/>
    </source>
</evidence>
<dbReference type="InterPro" id="IPR009906">
    <property type="entry name" value="D-Glu_cyclase"/>
</dbReference>
<comment type="similarity">
    <text evidence="1 3">Belongs to the D-glutamate cyclase family.</text>
</comment>
<dbReference type="STRING" id="402384.HM131_16890"/>
<dbReference type="HAMAP" id="MF_01830">
    <property type="entry name" value="Hydro_lyase"/>
    <property type="match status" value="1"/>
</dbReference>